<dbReference type="RefSeq" id="WP_160128796.1">
    <property type="nucleotide sequence ID" value="NZ_CP019288.1"/>
</dbReference>
<keyword evidence="1" id="KW-0808">Transferase</keyword>
<dbReference type="Gene3D" id="3.40.50.300">
    <property type="entry name" value="P-loop containing nucleotide triphosphate hydrolases"/>
    <property type="match status" value="1"/>
</dbReference>
<name>A0A7L4ZIQ1_9FLAO</name>
<dbReference type="EC" id="2.7.4.25" evidence="1"/>
<dbReference type="OrthoDB" id="9813917at2"/>
<protein>
    <submittedName>
        <fullName evidence="1">Cytidylate kinase</fullName>
        <ecNumber evidence="1">2.7.4.25</ecNumber>
    </submittedName>
</protein>
<proteinExistence type="predicted"/>
<dbReference type="NCBIfam" id="NF004861">
    <property type="entry name" value="PRK06217.1"/>
    <property type="match status" value="1"/>
</dbReference>
<dbReference type="GO" id="GO:0016301">
    <property type="term" value="F:kinase activity"/>
    <property type="evidence" value="ECO:0007669"/>
    <property type="project" value="UniProtKB-KW"/>
</dbReference>
<dbReference type="AlphaFoldDB" id="A0A7L4ZIQ1"/>
<organism evidence="1 2">
    <name type="scientific">Kordia antarctica</name>
    <dbReference type="NCBI Taxonomy" id="1218801"/>
    <lineage>
        <taxon>Bacteria</taxon>
        <taxon>Pseudomonadati</taxon>
        <taxon>Bacteroidota</taxon>
        <taxon>Flavobacteriia</taxon>
        <taxon>Flavobacteriales</taxon>
        <taxon>Flavobacteriaceae</taxon>
        <taxon>Kordia</taxon>
    </lineage>
</organism>
<keyword evidence="2" id="KW-1185">Reference proteome</keyword>
<dbReference type="KEGG" id="kan:IMCC3317_14190"/>
<evidence type="ECO:0000313" key="2">
    <source>
        <dbReference type="Proteomes" id="UP000464657"/>
    </source>
</evidence>
<dbReference type="PANTHER" id="PTHR37816">
    <property type="entry name" value="YALI0E33011P"/>
    <property type="match status" value="1"/>
</dbReference>
<dbReference type="PANTHER" id="PTHR37816:SF2">
    <property type="entry name" value="DNA TOPOLOGY MODULATION PROTEIN FLAR-RELATED PROTEIN"/>
    <property type="match status" value="1"/>
</dbReference>
<keyword evidence="1" id="KW-0418">Kinase</keyword>
<sequence>MKILIIGASGSGTTTLGKALSVATNFKHLDVDDYYWKVTNPPFQEKISLAERTKNLTIDFHNHTNVIVSGSLVSWGKAWKTAFDLAIFVTLDKNIRMQRLEQREFERYGDKLVTDLKVKETSEAFLAWAKRYDDSTFTGRSMKIHLDWLALLSCKTLTIDSALSLENNVSTVLRKI</sequence>
<dbReference type="InterPro" id="IPR052922">
    <property type="entry name" value="Cytidylate_Kinase-2"/>
</dbReference>
<dbReference type="InterPro" id="IPR027417">
    <property type="entry name" value="P-loop_NTPase"/>
</dbReference>
<dbReference type="Proteomes" id="UP000464657">
    <property type="component" value="Chromosome"/>
</dbReference>
<reference evidence="1 2" key="1">
    <citation type="journal article" date="2013" name="Int. J. Syst. Evol. Microbiol.">
        <title>Kordia antarctica sp. nov., isolated from Antarctic seawater.</title>
        <authorList>
            <person name="Baek K."/>
            <person name="Choi A."/>
            <person name="Kang I."/>
            <person name="Lee K."/>
            <person name="Cho J.C."/>
        </authorList>
    </citation>
    <scope>NUCLEOTIDE SEQUENCE [LARGE SCALE GENOMIC DNA]</scope>
    <source>
        <strain evidence="1 2">IMCC3317</strain>
    </source>
</reference>
<evidence type="ECO:0000313" key="1">
    <source>
        <dbReference type="EMBL" id="QHI36066.1"/>
    </source>
</evidence>
<dbReference type="EMBL" id="CP019288">
    <property type="protein sequence ID" value="QHI36066.1"/>
    <property type="molecule type" value="Genomic_DNA"/>
</dbReference>
<dbReference type="SUPFAM" id="SSF52540">
    <property type="entry name" value="P-loop containing nucleoside triphosphate hydrolases"/>
    <property type="match status" value="1"/>
</dbReference>
<gene>
    <name evidence="1" type="primary">cmk_2</name>
    <name evidence="1" type="ORF">IMCC3317_14190</name>
</gene>
<accession>A0A7L4ZIQ1</accession>
<dbReference type="Pfam" id="PF13238">
    <property type="entry name" value="AAA_18"/>
    <property type="match status" value="1"/>
</dbReference>